<protein>
    <submittedName>
        <fullName evidence="3">NR LBD domain-containing protein</fullName>
    </submittedName>
</protein>
<name>A0A183ES17_9BILA</name>
<dbReference type="EMBL" id="UYRT01098885">
    <property type="protein sequence ID" value="VDN41922.1"/>
    <property type="molecule type" value="Genomic_DNA"/>
</dbReference>
<dbReference type="AlphaFoldDB" id="A0A183ES17"/>
<reference evidence="1 2" key="2">
    <citation type="submission" date="2018-11" db="EMBL/GenBank/DDBJ databases">
        <authorList>
            <consortium name="Pathogen Informatics"/>
        </authorList>
    </citation>
    <scope>NUCLEOTIDE SEQUENCE [LARGE SCALE GENOMIC DNA]</scope>
</reference>
<accession>A0A183ES17</accession>
<evidence type="ECO:0000313" key="3">
    <source>
        <dbReference type="WBParaSite" id="GPUH_0002378801-mRNA-1"/>
    </source>
</evidence>
<keyword evidence="2" id="KW-1185">Reference proteome</keyword>
<gene>
    <name evidence="1" type="ORF">GPUH_LOCUS23759</name>
</gene>
<reference evidence="3" key="1">
    <citation type="submission" date="2016-06" db="UniProtKB">
        <authorList>
            <consortium name="WormBaseParasite"/>
        </authorList>
    </citation>
    <scope>IDENTIFICATION</scope>
</reference>
<organism evidence="3">
    <name type="scientific">Gongylonema pulchrum</name>
    <dbReference type="NCBI Taxonomy" id="637853"/>
    <lineage>
        <taxon>Eukaryota</taxon>
        <taxon>Metazoa</taxon>
        <taxon>Ecdysozoa</taxon>
        <taxon>Nematoda</taxon>
        <taxon>Chromadorea</taxon>
        <taxon>Rhabditida</taxon>
        <taxon>Spirurina</taxon>
        <taxon>Spiruromorpha</taxon>
        <taxon>Spiruroidea</taxon>
        <taxon>Gongylonematidae</taxon>
        <taxon>Gongylonema</taxon>
    </lineage>
</organism>
<evidence type="ECO:0000313" key="1">
    <source>
        <dbReference type="EMBL" id="VDN41922.1"/>
    </source>
</evidence>
<proteinExistence type="predicted"/>
<evidence type="ECO:0000313" key="2">
    <source>
        <dbReference type="Proteomes" id="UP000271098"/>
    </source>
</evidence>
<dbReference type="WBParaSite" id="GPUH_0002378801-mRNA-1">
    <property type="protein sequence ID" value="GPUH_0002378801-mRNA-1"/>
    <property type="gene ID" value="GPUH_0002378801"/>
</dbReference>
<dbReference type="OrthoDB" id="27187at2759"/>
<dbReference type="Proteomes" id="UP000271098">
    <property type="component" value="Unassembled WGS sequence"/>
</dbReference>
<sequence>MLCESMLSNMELNLTTDIVNLTVVQMYMHLWPLPEHANDALSEICDLTGAIIHRAAFPNASIFVTAKRSFTKNRSGNDRAFWNKLDDTVLYRCIMIVSAMIKTNRYKKMNTLLRGLLDGIVCLYFSHHSHCRLFKI</sequence>